<protein>
    <submittedName>
        <fullName evidence="2">DUF4376 domain-containing protein</fullName>
    </submittedName>
</protein>
<dbReference type="EMBL" id="CP048630">
    <property type="protein sequence ID" value="QIB34736.1"/>
    <property type="molecule type" value="Genomic_DNA"/>
</dbReference>
<dbReference type="AlphaFoldDB" id="A0A6P1YPW4"/>
<dbReference type="InterPro" id="IPR025484">
    <property type="entry name" value="DUF4376"/>
</dbReference>
<keyword evidence="3" id="KW-1185">Reference proteome</keyword>
<gene>
    <name evidence="2" type="ORF">G3A50_14250</name>
</gene>
<dbReference type="Proteomes" id="UP000464751">
    <property type="component" value="Chromosome"/>
</dbReference>
<dbReference type="KEGG" id="apra:G3A50_14250"/>
<organism evidence="2 3">
    <name type="scientific">Ancylobacter pratisalsi</name>
    <dbReference type="NCBI Taxonomy" id="1745854"/>
    <lineage>
        <taxon>Bacteria</taxon>
        <taxon>Pseudomonadati</taxon>
        <taxon>Pseudomonadota</taxon>
        <taxon>Alphaproteobacteria</taxon>
        <taxon>Hyphomicrobiales</taxon>
        <taxon>Xanthobacteraceae</taxon>
        <taxon>Ancylobacter</taxon>
    </lineage>
</organism>
<evidence type="ECO:0000313" key="2">
    <source>
        <dbReference type="EMBL" id="QIB34736.1"/>
    </source>
</evidence>
<dbReference type="Pfam" id="PF14301">
    <property type="entry name" value="DUF4376"/>
    <property type="match status" value="1"/>
</dbReference>
<feature type="domain" description="DUF4376" evidence="1">
    <location>
        <begin position="67"/>
        <end position="166"/>
    </location>
</feature>
<dbReference type="RefSeq" id="WP_163075881.1">
    <property type="nucleotide sequence ID" value="NZ_CP048630.1"/>
</dbReference>
<proteinExistence type="predicted"/>
<sequence>MSTFAHIVGPDVIDVTPDVGDLTPAELYEPEIAAQFVPCPLEVRPGWTFDGVTFAPPPEIVPPAVDLSAYAAAKRYTVETGGITVAGNVIATDRASQAMIAGAYNFAQANPAAVIKFKADSGFVDLDAAAVTAVANAVGAHVQASFAAEADVLASIAAETITSVEDIDGFAWPGGS</sequence>
<evidence type="ECO:0000259" key="1">
    <source>
        <dbReference type="Pfam" id="PF14301"/>
    </source>
</evidence>
<name>A0A6P1YPW4_9HYPH</name>
<accession>A0A6P1YPW4</accession>
<evidence type="ECO:0000313" key="3">
    <source>
        <dbReference type="Proteomes" id="UP000464751"/>
    </source>
</evidence>
<reference evidence="2 3" key="1">
    <citation type="submission" date="2020-02" db="EMBL/GenBank/DDBJ databases">
        <authorList>
            <person name="Li G."/>
        </authorList>
    </citation>
    <scope>NUCLEOTIDE SEQUENCE [LARGE SCALE GENOMIC DNA]</scope>
    <source>
        <strain evidence="2 3">DSM 102029</strain>
    </source>
</reference>